<feature type="transmembrane region" description="Helical" evidence="5">
    <location>
        <begin position="358"/>
        <end position="383"/>
    </location>
</feature>
<dbReference type="PANTHER" id="PTHR47392">
    <property type="entry name" value="G-PROTEIN COUPLED RECEPTOR 82-RELATED"/>
    <property type="match status" value="1"/>
</dbReference>
<accession>A0AAD5FMP4</accession>
<protein>
    <submittedName>
        <fullName evidence="7">G-protein coupled receptor 82</fullName>
    </submittedName>
</protein>
<dbReference type="PANTHER" id="PTHR47392:SF1">
    <property type="entry name" value="G-PROTEIN COUPLED RECEPTOR 82-RELATED"/>
    <property type="match status" value="1"/>
</dbReference>
<evidence type="ECO:0000256" key="5">
    <source>
        <dbReference type="SAM" id="Phobius"/>
    </source>
</evidence>
<evidence type="ECO:0000256" key="4">
    <source>
        <dbReference type="ARBA" id="ARBA00023136"/>
    </source>
</evidence>
<evidence type="ECO:0000313" key="7">
    <source>
        <dbReference type="EMBL" id="KAI5621207.1"/>
    </source>
</evidence>
<feature type="transmembrane region" description="Helical" evidence="5">
    <location>
        <begin position="303"/>
        <end position="328"/>
    </location>
</feature>
<dbReference type="Proteomes" id="UP001205998">
    <property type="component" value="Unassembled WGS sequence"/>
</dbReference>
<organism evidence="7 8">
    <name type="scientific">Silurus asotus</name>
    <name type="common">Amur catfish</name>
    <name type="synonym">Parasilurus asotus</name>
    <dbReference type="NCBI Taxonomy" id="30991"/>
    <lineage>
        <taxon>Eukaryota</taxon>
        <taxon>Metazoa</taxon>
        <taxon>Chordata</taxon>
        <taxon>Craniata</taxon>
        <taxon>Vertebrata</taxon>
        <taxon>Euteleostomi</taxon>
        <taxon>Actinopterygii</taxon>
        <taxon>Neopterygii</taxon>
        <taxon>Teleostei</taxon>
        <taxon>Ostariophysi</taxon>
        <taxon>Siluriformes</taxon>
        <taxon>Siluridae</taxon>
        <taxon>Silurus</taxon>
    </lineage>
</organism>
<dbReference type="EMBL" id="MU551633">
    <property type="protein sequence ID" value="KAI5621207.1"/>
    <property type="molecule type" value="Genomic_DNA"/>
</dbReference>
<comment type="subcellular location">
    <subcellularLocation>
        <location evidence="1">Membrane</location>
    </subcellularLocation>
</comment>
<feature type="transmembrane region" description="Helical" evidence="5">
    <location>
        <begin position="80"/>
        <end position="102"/>
    </location>
</feature>
<dbReference type="SUPFAM" id="SSF81321">
    <property type="entry name" value="Family A G protein-coupled receptor-like"/>
    <property type="match status" value="2"/>
</dbReference>
<feature type="domain" description="G-protein coupled receptors family 1 profile" evidence="6">
    <location>
        <begin position="187"/>
        <end position="474"/>
    </location>
</feature>
<reference evidence="7" key="1">
    <citation type="submission" date="2018-07" db="EMBL/GenBank/DDBJ databases">
        <title>Comparative genomics of catfishes provides insights into carnivory and benthic adaptation.</title>
        <authorList>
            <person name="Zhang Y."/>
            <person name="Wang D."/>
            <person name="Peng Z."/>
            <person name="Zheng S."/>
            <person name="Shao F."/>
            <person name="Tao W."/>
        </authorList>
    </citation>
    <scope>NUCLEOTIDE SEQUENCE</scope>
    <source>
        <strain evidence="7">Chongqing</strain>
    </source>
</reference>
<dbReference type="Pfam" id="PF00001">
    <property type="entry name" value="7tm_1"/>
    <property type="match status" value="2"/>
</dbReference>
<evidence type="ECO:0000313" key="8">
    <source>
        <dbReference type="Proteomes" id="UP001205998"/>
    </source>
</evidence>
<dbReference type="GO" id="GO:0004930">
    <property type="term" value="F:G protein-coupled receptor activity"/>
    <property type="evidence" value="ECO:0007669"/>
    <property type="project" value="InterPro"/>
</dbReference>
<evidence type="ECO:0000259" key="6">
    <source>
        <dbReference type="PROSITE" id="PS50262"/>
    </source>
</evidence>
<dbReference type="GO" id="GO:0016020">
    <property type="term" value="C:membrane"/>
    <property type="evidence" value="ECO:0007669"/>
    <property type="project" value="UniProtKB-SubCell"/>
</dbReference>
<dbReference type="InterPro" id="IPR042804">
    <property type="entry name" value="GPR82"/>
</dbReference>
<evidence type="ECO:0000256" key="1">
    <source>
        <dbReference type="ARBA" id="ARBA00004370"/>
    </source>
</evidence>
<dbReference type="InterPro" id="IPR017452">
    <property type="entry name" value="GPCR_Rhodpsn_7TM"/>
</dbReference>
<dbReference type="PRINTS" id="PR00237">
    <property type="entry name" value="GPCRRHODOPSN"/>
</dbReference>
<proteinExistence type="predicted"/>
<feature type="transmembrane region" description="Helical" evidence="5">
    <location>
        <begin position="175"/>
        <end position="196"/>
    </location>
</feature>
<keyword evidence="2 5" id="KW-0812">Transmembrane</keyword>
<dbReference type="AlphaFoldDB" id="A0AAD5FMP4"/>
<dbReference type="Gene3D" id="1.20.1070.10">
    <property type="entry name" value="Rhodopsin 7-helix transmembrane proteins"/>
    <property type="match status" value="2"/>
</dbReference>
<dbReference type="PROSITE" id="PS50262">
    <property type="entry name" value="G_PROTEIN_RECEP_F1_2"/>
    <property type="match status" value="1"/>
</dbReference>
<comment type="caution">
    <text evidence="7">The sequence shown here is derived from an EMBL/GenBank/DDBJ whole genome shotgun (WGS) entry which is preliminary data.</text>
</comment>
<dbReference type="InterPro" id="IPR000276">
    <property type="entry name" value="GPCR_Rhodpsn"/>
</dbReference>
<gene>
    <name evidence="7" type="ORF">C0J50_19142</name>
</gene>
<keyword evidence="4 5" id="KW-0472">Membrane</keyword>
<feature type="transmembrane region" description="Helical" evidence="5">
    <location>
        <begin position="404"/>
        <end position="425"/>
    </location>
</feature>
<evidence type="ECO:0000256" key="2">
    <source>
        <dbReference type="ARBA" id="ARBA00022692"/>
    </source>
</evidence>
<sequence length="557" mass="62769">MVSDLMLCCSFPFRMAYYIRGSQWGAGTAVCSTTEFLMVSCFYINLYCNISFLLWTSINRCVTVVRLRCRLFLVFKRPRLCWLLCLSTWIWGSALVIGSMSYKAAIKSTGQKVESCFDQVMNKNPSELNRVHCLAVGVFFLMLGLMLLSYGLLILHLHKVNQMSLTISTYLILPALYTALLIVGLSGNLLSIWIFMTKISTKTPTHIYLINLGFSNLIMCLTVPFNAAYYALGSSWPASSLKCEFVINVLTPVLHINIEGGMLILTWLALSRFATLIQHNYGQRPSRCTKFLPRILLSRLQKAPFAIAMCIGTWAFVVAAIIPLVVLYSTMETDGMDNNSQRSCYGVPVEIGGSGSQMFTIVGITLFFLCLLLVMSAYISVIRHMKRTKNNSAISDRQKVYSKVCRNILVIQIVVVICLLPHHIYKAIFIAMVKNDSQSGDLPAECHPFSMRIEVKNILLFLAVLRSSMDPLLYFLLDKTFKKFACGLFCKSLQTKESQLSRTMNECGQLNKYDSAIEKPALKPSALSYSKTEQTSNNQLTPIMDMHHTVPQRKTYL</sequence>
<keyword evidence="3 5" id="KW-1133">Transmembrane helix</keyword>
<feature type="transmembrane region" description="Helical" evidence="5">
    <location>
        <begin position="208"/>
        <end position="232"/>
    </location>
</feature>
<keyword evidence="8" id="KW-1185">Reference proteome</keyword>
<evidence type="ECO:0000256" key="3">
    <source>
        <dbReference type="ARBA" id="ARBA00022989"/>
    </source>
</evidence>
<name>A0AAD5FMP4_SILAS</name>
<feature type="transmembrane region" description="Helical" evidence="5">
    <location>
        <begin position="131"/>
        <end position="155"/>
    </location>
</feature>
<keyword evidence="7" id="KW-0675">Receptor</keyword>